<dbReference type="RefSeq" id="WP_187258267.1">
    <property type="nucleotide sequence ID" value="NZ_JBHULF010000005.1"/>
</dbReference>
<feature type="domain" description="DUF6089" evidence="3">
    <location>
        <begin position="35"/>
        <end position="236"/>
    </location>
</feature>
<comment type="caution">
    <text evidence="4">The sequence shown here is derived from an EMBL/GenBank/DDBJ whole genome shotgun (WGS) entry which is preliminary data.</text>
</comment>
<evidence type="ECO:0000313" key="5">
    <source>
        <dbReference type="Proteomes" id="UP000765802"/>
    </source>
</evidence>
<feature type="chain" id="PRO_5046304326" description="DUF6089 domain-containing protein" evidence="2">
    <location>
        <begin position="30"/>
        <end position="321"/>
    </location>
</feature>
<keyword evidence="2" id="KW-0732">Signal</keyword>
<evidence type="ECO:0000256" key="2">
    <source>
        <dbReference type="SAM" id="SignalP"/>
    </source>
</evidence>
<evidence type="ECO:0000256" key="1">
    <source>
        <dbReference type="SAM" id="MobiDB-lite"/>
    </source>
</evidence>
<dbReference type="InterPro" id="IPR045743">
    <property type="entry name" value="DUF6089"/>
</dbReference>
<dbReference type="EMBL" id="MBUA01000030">
    <property type="protein sequence ID" value="MBC6492946.1"/>
    <property type="molecule type" value="Genomic_DNA"/>
</dbReference>
<protein>
    <recommendedName>
        <fullName evidence="3">DUF6089 domain-containing protein</fullName>
    </recommendedName>
</protein>
<sequence length="321" mass="36058">MKQHLPHFLRKCALSILALAITQASFSQSGIFTEVEAGITFGPSNFLGDLGGTRGIGRGFLKDNNFPMTRFMVGAHITAHTSPLLAFRLAANYGTISGKDEIIKGQGGWEEARKFRNSDFRSRIIEGMLVAEVYPTVFLEWDVEDLYRKFRPYGVIGVGVFNFNPQGTDPLTGQYVNLKDLSTEGQGFPEYADRKPYKLTQMNIPMGLGVKYFVSERTSIALEIIHRKTFTDYIDDVSTTYIDPNLFDQYFGVGSQKAQLARRMANKTDQSGSANAGYGPGDKRGTSSNMDSYYSFGFKLNFKLQRSEDDYKRIKCPTMRF</sequence>
<accession>A0ABR7MD49</accession>
<evidence type="ECO:0000313" key="4">
    <source>
        <dbReference type="EMBL" id="MBC6492946.1"/>
    </source>
</evidence>
<keyword evidence="5" id="KW-1185">Reference proteome</keyword>
<organism evidence="4 5">
    <name type="scientific">Flavihumibacter stibioxidans</name>
    <dbReference type="NCBI Taxonomy" id="1834163"/>
    <lineage>
        <taxon>Bacteria</taxon>
        <taxon>Pseudomonadati</taxon>
        <taxon>Bacteroidota</taxon>
        <taxon>Chitinophagia</taxon>
        <taxon>Chitinophagales</taxon>
        <taxon>Chitinophagaceae</taxon>
        <taxon>Flavihumibacter</taxon>
    </lineage>
</organism>
<dbReference type="Pfam" id="PF19573">
    <property type="entry name" value="DUF6089"/>
    <property type="match status" value="1"/>
</dbReference>
<evidence type="ECO:0000259" key="3">
    <source>
        <dbReference type="Pfam" id="PF19573"/>
    </source>
</evidence>
<proteinExistence type="predicted"/>
<feature type="signal peptide" evidence="2">
    <location>
        <begin position="1"/>
        <end position="29"/>
    </location>
</feature>
<dbReference type="InterPro" id="IPR011250">
    <property type="entry name" value="OMP/PagP_B-barrel"/>
</dbReference>
<gene>
    <name evidence="4" type="ORF">BC349_17960</name>
</gene>
<reference evidence="4 5" key="1">
    <citation type="submission" date="2016-07" db="EMBL/GenBank/DDBJ databases">
        <title>Genome analysis of Flavihumibacter stibioxidans YS-17.</title>
        <authorList>
            <person name="Shi K."/>
            <person name="Han Y."/>
            <person name="Wang G."/>
        </authorList>
    </citation>
    <scope>NUCLEOTIDE SEQUENCE [LARGE SCALE GENOMIC DNA]</scope>
    <source>
        <strain evidence="4 5">YS-17</strain>
    </source>
</reference>
<dbReference type="SUPFAM" id="SSF56925">
    <property type="entry name" value="OMPA-like"/>
    <property type="match status" value="1"/>
</dbReference>
<dbReference type="Proteomes" id="UP000765802">
    <property type="component" value="Unassembled WGS sequence"/>
</dbReference>
<feature type="region of interest" description="Disordered" evidence="1">
    <location>
        <begin position="264"/>
        <end position="284"/>
    </location>
</feature>
<name>A0ABR7MD49_9BACT</name>